<evidence type="ECO:0000259" key="2">
    <source>
        <dbReference type="SMART" id="SM00479"/>
    </source>
</evidence>
<dbReference type="Proteomes" id="UP001549363">
    <property type="component" value="Unassembled WGS sequence"/>
</dbReference>
<evidence type="ECO:0000256" key="1">
    <source>
        <dbReference type="ARBA" id="ARBA00022839"/>
    </source>
</evidence>
<accession>A0ABV2PP13</accession>
<dbReference type="EMBL" id="JBEPSB010000024">
    <property type="protein sequence ID" value="MET4562690.1"/>
    <property type="molecule type" value="Genomic_DNA"/>
</dbReference>
<keyword evidence="1" id="KW-0540">Nuclease</keyword>
<dbReference type="NCBIfam" id="TIGR00573">
    <property type="entry name" value="dnaq"/>
    <property type="match status" value="1"/>
</dbReference>
<evidence type="ECO:0000313" key="4">
    <source>
        <dbReference type="Proteomes" id="UP001549363"/>
    </source>
</evidence>
<dbReference type="PANTHER" id="PTHR30231:SF41">
    <property type="entry name" value="DNA POLYMERASE III SUBUNIT EPSILON"/>
    <property type="match status" value="1"/>
</dbReference>
<dbReference type="Pfam" id="PF00929">
    <property type="entry name" value="RNase_T"/>
    <property type="match status" value="1"/>
</dbReference>
<dbReference type="SMART" id="SM00479">
    <property type="entry name" value="EXOIII"/>
    <property type="match status" value="1"/>
</dbReference>
<feature type="domain" description="Exonuclease" evidence="2">
    <location>
        <begin position="67"/>
        <end position="233"/>
    </location>
</feature>
<comment type="caution">
    <text evidence="3">The sequence shown here is derived from an EMBL/GenBank/DDBJ whole genome shotgun (WGS) entry which is preliminary data.</text>
</comment>
<dbReference type="InterPro" id="IPR013520">
    <property type="entry name" value="Ribonucl_H"/>
</dbReference>
<dbReference type="PANTHER" id="PTHR30231">
    <property type="entry name" value="DNA POLYMERASE III SUBUNIT EPSILON"/>
    <property type="match status" value="1"/>
</dbReference>
<dbReference type="RefSeq" id="WP_354472653.1">
    <property type="nucleotide sequence ID" value="NZ_JBEPSB010000024.1"/>
</dbReference>
<organism evidence="3 4">
    <name type="scientific">Lysinibacillus parviboronicapiens</name>
    <dbReference type="NCBI Taxonomy" id="436516"/>
    <lineage>
        <taxon>Bacteria</taxon>
        <taxon>Bacillati</taxon>
        <taxon>Bacillota</taxon>
        <taxon>Bacilli</taxon>
        <taxon>Bacillales</taxon>
        <taxon>Bacillaceae</taxon>
        <taxon>Lysinibacillus</taxon>
    </lineage>
</organism>
<evidence type="ECO:0000313" key="3">
    <source>
        <dbReference type="EMBL" id="MET4562690.1"/>
    </source>
</evidence>
<keyword evidence="3" id="KW-0808">Transferase</keyword>
<reference evidence="3 4" key="1">
    <citation type="submission" date="2024-06" db="EMBL/GenBank/DDBJ databases">
        <title>Sorghum-associated microbial communities from plants grown in Nebraska, USA.</title>
        <authorList>
            <person name="Schachtman D."/>
        </authorList>
    </citation>
    <scope>NUCLEOTIDE SEQUENCE [LARGE SCALE GENOMIC DNA]</scope>
    <source>
        <strain evidence="3 4">736</strain>
    </source>
</reference>
<keyword evidence="3" id="KW-0548">Nucleotidyltransferase</keyword>
<dbReference type="EC" id="2.7.7.7" evidence="3"/>
<protein>
    <submittedName>
        <fullName evidence="3">DNA polymerase-3 subunit epsilon</fullName>
        <ecNumber evidence="3">2.7.7.7</ecNumber>
    </submittedName>
</protein>
<dbReference type="InterPro" id="IPR006054">
    <property type="entry name" value="DnaQ"/>
</dbReference>
<sequence length="235" mass="27609">MNWFKKLFSKKKTIDTTVEKQKPEKTNDIVVTNTSETYTSIIEAGRRRREEYQQALNYSKIRKLVSDSVVLDFETTGLDAEENSIIQIAAVRYRNFEKIDEFSTYINPIVEIPPKITRITGITEDDVMNAPYLRDMLPKLIDFIGNDTIVAHNASFDMKFLLTSIYYNKLPYIKFRVIDTLNLSRKYIPDTDNHKLVTLKRFLKLKHLKSHDALHDCYVTAELYKYCYEQNLVKI</sequence>
<dbReference type="CDD" id="cd06127">
    <property type="entry name" value="DEDDh"/>
    <property type="match status" value="1"/>
</dbReference>
<gene>
    <name evidence="3" type="ORF">ABIA69_003881</name>
</gene>
<keyword evidence="1" id="KW-0378">Hydrolase</keyword>
<name>A0ABV2PP13_9BACI</name>
<keyword evidence="1" id="KW-0269">Exonuclease</keyword>
<dbReference type="SUPFAM" id="SSF53098">
    <property type="entry name" value="Ribonuclease H-like"/>
    <property type="match status" value="1"/>
</dbReference>
<dbReference type="InterPro" id="IPR012337">
    <property type="entry name" value="RNaseH-like_sf"/>
</dbReference>
<proteinExistence type="predicted"/>
<dbReference type="Gene3D" id="3.30.420.10">
    <property type="entry name" value="Ribonuclease H-like superfamily/Ribonuclease H"/>
    <property type="match status" value="1"/>
</dbReference>
<dbReference type="InterPro" id="IPR036397">
    <property type="entry name" value="RNaseH_sf"/>
</dbReference>
<keyword evidence="4" id="KW-1185">Reference proteome</keyword>
<dbReference type="GO" id="GO:0003887">
    <property type="term" value="F:DNA-directed DNA polymerase activity"/>
    <property type="evidence" value="ECO:0007669"/>
    <property type="project" value="UniProtKB-EC"/>
</dbReference>